<proteinExistence type="predicted"/>
<dbReference type="Proteomes" id="UP000233786">
    <property type="component" value="Unassembled WGS sequence"/>
</dbReference>
<evidence type="ECO:0000313" key="1">
    <source>
        <dbReference type="EMBL" id="PKW13126.1"/>
    </source>
</evidence>
<name>A0A2N3XR06_SACSN</name>
<sequence length="80" mass="8811">MDNIDHEWLGRELGLVYEELSRMFPATPQAQVSAALDAAAAEFIPSARVANYLPIPIRRRAQHNLTRATPTSGTGHRTLA</sequence>
<dbReference type="STRING" id="994479.GCA_000194155_05876"/>
<dbReference type="OrthoDB" id="156496at2070"/>
<organism evidence="1 2">
    <name type="scientific">Saccharopolyspora spinosa</name>
    <dbReference type="NCBI Taxonomy" id="60894"/>
    <lineage>
        <taxon>Bacteria</taxon>
        <taxon>Bacillati</taxon>
        <taxon>Actinomycetota</taxon>
        <taxon>Actinomycetes</taxon>
        <taxon>Pseudonocardiales</taxon>
        <taxon>Pseudonocardiaceae</taxon>
        <taxon>Saccharopolyspora</taxon>
    </lineage>
</organism>
<dbReference type="EMBL" id="PJNB01000001">
    <property type="protein sequence ID" value="PKW13126.1"/>
    <property type="molecule type" value="Genomic_DNA"/>
</dbReference>
<dbReference type="AlphaFoldDB" id="A0A2N3XR06"/>
<comment type="caution">
    <text evidence="1">The sequence shown here is derived from an EMBL/GenBank/DDBJ whole genome shotgun (WGS) entry which is preliminary data.</text>
</comment>
<evidence type="ECO:0000313" key="2">
    <source>
        <dbReference type="Proteomes" id="UP000233786"/>
    </source>
</evidence>
<reference evidence="1" key="1">
    <citation type="submission" date="2017-12" db="EMBL/GenBank/DDBJ databases">
        <title>Sequencing the genomes of 1000 Actinobacteria strains.</title>
        <authorList>
            <person name="Klenk H.-P."/>
        </authorList>
    </citation>
    <scope>NUCLEOTIDE SEQUENCE [LARGE SCALE GENOMIC DNA]</scope>
    <source>
        <strain evidence="1">DSM 44228</strain>
    </source>
</reference>
<dbReference type="RefSeq" id="WP_010312180.1">
    <property type="nucleotide sequence ID" value="NZ_CP061007.1"/>
</dbReference>
<dbReference type="NCBIfam" id="NF046112">
    <property type="entry name" value="MSMEG_6209_Nter"/>
    <property type="match status" value="1"/>
</dbReference>
<accession>A0A2N3XR06</accession>
<gene>
    <name evidence="1" type="ORF">A8926_0633</name>
</gene>
<dbReference type="Gene3D" id="1.10.8.1060">
    <property type="entry name" value="Corynebacterium glutamicum thioredoxin-dependent arsenate reductase, N-terminal domain"/>
    <property type="match status" value="1"/>
</dbReference>
<keyword evidence="2" id="KW-1185">Reference proteome</keyword>
<protein>
    <submittedName>
        <fullName evidence="1">Uncharacterized protein</fullName>
    </submittedName>
</protein>